<dbReference type="Gene3D" id="1.10.287.70">
    <property type="match status" value="1"/>
</dbReference>
<feature type="transmembrane region" description="Helical" evidence="9">
    <location>
        <begin position="73"/>
        <end position="90"/>
    </location>
</feature>
<comment type="subcellular location">
    <subcellularLocation>
        <location evidence="1">Cell membrane</location>
        <topology evidence="1">Multi-pass membrane protein</topology>
    </subcellularLocation>
</comment>
<dbReference type="AlphaFoldDB" id="A0AAW0XC48"/>
<feature type="non-terminal residue" evidence="11">
    <location>
        <position position="1"/>
    </location>
</feature>
<dbReference type="InterPro" id="IPR052192">
    <property type="entry name" value="Insect_Ionotropic_Sensory_Rcpt"/>
</dbReference>
<evidence type="ECO:0000256" key="7">
    <source>
        <dbReference type="ARBA" id="ARBA00023170"/>
    </source>
</evidence>
<evidence type="ECO:0000313" key="12">
    <source>
        <dbReference type="Proteomes" id="UP001445076"/>
    </source>
</evidence>
<keyword evidence="6 9" id="KW-0472">Membrane</keyword>
<evidence type="ECO:0000256" key="1">
    <source>
        <dbReference type="ARBA" id="ARBA00004651"/>
    </source>
</evidence>
<evidence type="ECO:0000259" key="10">
    <source>
        <dbReference type="Pfam" id="PF00060"/>
    </source>
</evidence>
<keyword evidence="8" id="KW-0325">Glycoprotein</keyword>
<evidence type="ECO:0000256" key="5">
    <source>
        <dbReference type="ARBA" id="ARBA00022989"/>
    </source>
</evidence>
<dbReference type="InterPro" id="IPR001320">
    <property type="entry name" value="Iontro_rcpt_C"/>
</dbReference>
<evidence type="ECO:0000256" key="4">
    <source>
        <dbReference type="ARBA" id="ARBA00022692"/>
    </source>
</evidence>
<evidence type="ECO:0000313" key="11">
    <source>
        <dbReference type="EMBL" id="KAK8740630.1"/>
    </source>
</evidence>
<sequence length="141" mass="15359">NSDRTWATFTQEFHVHVWAMLAAAVVAFSIGLYLASATVKEERNLTFSETFLIVFGALCGQGCYVLFRKLPSRLVLMTVLLLQVVMLAHYTSTLVSALSVPPALPAISSISDLLRNPALSFGTTGDTAIIGYLKNSPRLDH</sequence>
<keyword evidence="12" id="KW-1185">Reference proteome</keyword>
<reference evidence="11 12" key="1">
    <citation type="journal article" date="2024" name="BMC Genomics">
        <title>Genome assembly of redclaw crayfish (Cherax quadricarinatus) provides insights into its immune adaptation and hypoxia tolerance.</title>
        <authorList>
            <person name="Liu Z."/>
            <person name="Zheng J."/>
            <person name="Li H."/>
            <person name="Fang K."/>
            <person name="Wang S."/>
            <person name="He J."/>
            <person name="Zhou D."/>
            <person name="Weng S."/>
            <person name="Chi M."/>
            <person name="Gu Z."/>
            <person name="He J."/>
            <person name="Li F."/>
            <person name="Wang M."/>
        </authorList>
    </citation>
    <scope>NUCLEOTIDE SEQUENCE [LARGE SCALE GENOMIC DNA]</scope>
    <source>
        <strain evidence="11">ZL_2023a</strain>
    </source>
</reference>
<keyword evidence="5 9" id="KW-1133">Transmembrane helix</keyword>
<proteinExistence type="inferred from homology"/>
<feature type="transmembrane region" description="Helical" evidence="9">
    <location>
        <begin position="47"/>
        <end position="67"/>
    </location>
</feature>
<name>A0AAW0XC48_CHEQU</name>
<dbReference type="PANTHER" id="PTHR42643:SF24">
    <property type="entry name" value="IONOTROPIC RECEPTOR 60A"/>
    <property type="match status" value="1"/>
</dbReference>
<comment type="similarity">
    <text evidence="2">Belongs to the glutamate-gated ion channel (TC 1.A.10.1) family.</text>
</comment>
<evidence type="ECO:0000256" key="8">
    <source>
        <dbReference type="ARBA" id="ARBA00023180"/>
    </source>
</evidence>
<accession>A0AAW0XC48</accession>
<dbReference type="Pfam" id="PF00060">
    <property type="entry name" value="Lig_chan"/>
    <property type="match status" value="1"/>
</dbReference>
<protein>
    <recommendedName>
        <fullName evidence="10">Ionotropic glutamate receptor C-terminal domain-containing protein</fullName>
    </recommendedName>
</protein>
<feature type="non-terminal residue" evidence="11">
    <location>
        <position position="141"/>
    </location>
</feature>
<dbReference type="GO" id="GO:0015276">
    <property type="term" value="F:ligand-gated monoatomic ion channel activity"/>
    <property type="evidence" value="ECO:0007669"/>
    <property type="project" value="InterPro"/>
</dbReference>
<dbReference type="GO" id="GO:0050906">
    <property type="term" value="P:detection of stimulus involved in sensory perception"/>
    <property type="evidence" value="ECO:0007669"/>
    <property type="project" value="UniProtKB-ARBA"/>
</dbReference>
<feature type="domain" description="Ionotropic glutamate receptor C-terminal" evidence="10">
    <location>
        <begin position="15"/>
        <end position="115"/>
    </location>
</feature>
<comment type="caution">
    <text evidence="11">The sequence shown here is derived from an EMBL/GenBank/DDBJ whole genome shotgun (WGS) entry which is preliminary data.</text>
</comment>
<feature type="transmembrane region" description="Helical" evidence="9">
    <location>
        <begin position="15"/>
        <end position="35"/>
    </location>
</feature>
<dbReference type="PANTHER" id="PTHR42643">
    <property type="entry name" value="IONOTROPIC RECEPTOR 20A-RELATED"/>
    <property type="match status" value="1"/>
</dbReference>
<evidence type="ECO:0000256" key="6">
    <source>
        <dbReference type="ARBA" id="ARBA00023136"/>
    </source>
</evidence>
<dbReference type="GO" id="GO:0005886">
    <property type="term" value="C:plasma membrane"/>
    <property type="evidence" value="ECO:0007669"/>
    <property type="project" value="UniProtKB-SubCell"/>
</dbReference>
<evidence type="ECO:0000256" key="3">
    <source>
        <dbReference type="ARBA" id="ARBA00022475"/>
    </source>
</evidence>
<keyword evidence="4 9" id="KW-0812">Transmembrane</keyword>
<keyword evidence="3" id="KW-1003">Cell membrane</keyword>
<organism evidence="11 12">
    <name type="scientific">Cherax quadricarinatus</name>
    <name type="common">Australian red claw crayfish</name>
    <dbReference type="NCBI Taxonomy" id="27406"/>
    <lineage>
        <taxon>Eukaryota</taxon>
        <taxon>Metazoa</taxon>
        <taxon>Ecdysozoa</taxon>
        <taxon>Arthropoda</taxon>
        <taxon>Crustacea</taxon>
        <taxon>Multicrustacea</taxon>
        <taxon>Malacostraca</taxon>
        <taxon>Eumalacostraca</taxon>
        <taxon>Eucarida</taxon>
        <taxon>Decapoda</taxon>
        <taxon>Pleocyemata</taxon>
        <taxon>Astacidea</taxon>
        <taxon>Parastacoidea</taxon>
        <taxon>Parastacidae</taxon>
        <taxon>Cherax</taxon>
    </lineage>
</organism>
<evidence type="ECO:0000256" key="2">
    <source>
        <dbReference type="ARBA" id="ARBA00008685"/>
    </source>
</evidence>
<dbReference type="Proteomes" id="UP001445076">
    <property type="component" value="Unassembled WGS sequence"/>
</dbReference>
<keyword evidence="7" id="KW-0675">Receptor</keyword>
<dbReference type="EMBL" id="JARKIK010000033">
    <property type="protein sequence ID" value="KAK8740630.1"/>
    <property type="molecule type" value="Genomic_DNA"/>
</dbReference>
<evidence type="ECO:0000256" key="9">
    <source>
        <dbReference type="SAM" id="Phobius"/>
    </source>
</evidence>
<gene>
    <name evidence="11" type="ORF">OTU49_003002</name>
</gene>